<dbReference type="GO" id="GO:0005739">
    <property type="term" value="C:mitochondrion"/>
    <property type="evidence" value="ECO:0007669"/>
    <property type="project" value="TreeGrafter"/>
</dbReference>
<dbReference type="Pfam" id="PF07743">
    <property type="entry name" value="HSCB_C"/>
    <property type="match status" value="1"/>
</dbReference>
<dbReference type="InterPro" id="IPR009073">
    <property type="entry name" value="HscB_oligo_C"/>
</dbReference>
<dbReference type="GO" id="GO:0051259">
    <property type="term" value="P:protein complex oligomerization"/>
    <property type="evidence" value="ECO:0007669"/>
    <property type="project" value="InterPro"/>
</dbReference>
<evidence type="ECO:0000313" key="4">
    <source>
        <dbReference type="EMBL" id="CAI8043235.1"/>
    </source>
</evidence>
<dbReference type="Gene3D" id="1.10.287.110">
    <property type="entry name" value="DnaJ domain"/>
    <property type="match status" value="1"/>
</dbReference>
<evidence type="ECO:0000256" key="1">
    <source>
        <dbReference type="ARBA" id="ARBA00010476"/>
    </source>
</evidence>
<gene>
    <name evidence="4" type="ORF">GBAR_LOCUS23986</name>
</gene>
<dbReference type="PANTHER" id="PTHR14021:SF15">
    <property type="entry name" value="IRON-SULFUR CLUSTER CO-CHAPERONE PROTEIN HSCB"/>
    <property type="match status" value="1"/>
</dbReference>
<dbReference type="PROSITE" id="PS50076">
    <property type="entry name" value="DNAJ_2"/>
    <property type="match status" value="1"/>
</dbReference>
<proteinExistence type="inferred from homology"/>
<comment type="similarity">
    <text evidence="1">Belongs to the HscB family.</text>
</comment>
<comment type="caution">
    <text evidence="4">The sequence shown here is derived from an EMBL/GenBank/DDBJ whole genome shotgun (WGS) entry which is preliminary data.</text>
</comment>
<dbReference type="PANTHER" id="PTHR14021">
    <property type="entry name" value="IRON-SULFUR CLUSTER CO-CHAPERONE PROTEIN HSCB"/>
    <property type="match status" value="1"/>
</dbReference>
<dbReference type="Proteomes" id="UP001174909">
    <property type="component" value="Unassembled WGS sequence"/>
</dbReference>
<dbReference type="AlphaFoldDB" id="A0AA35T7K4"/>
<evidence type="ECO:0000259" key="3">
    <source>
        <dbReference type="PROSITE" id="PS50076"/>
    </source>
</evidence>
<protein>
    <submittedName>
        <fullName evidence="4">Iron-sulfur cluster co-chaperone protein HscB</fullName>
    </submittedName>
</protein>
<dbReference type="SMART" id="SM00271">
    <property type="entry name" value="DnaJ"/>
    <property type="match status" value="1"/>
</dbReference>
<dbReference type="Gene3D" id="1.20.1280.20">
    <property type="entry name" value="HscB, C-terminal domain"/>
    <property type="match status" value="1"/>
</dbReference>
<dbReference type="InterPro" id="IPR036386">
    <property type="entry name" value="HscB_C_sf"/>
</dbReference>
<dbReference type="EMBL" id="CASHTH010003314">
    <property type="protein sequence ID" value="CAI8043235.1"/>
    <property type="molecule type" value="Genomic_DNA"/>
</dbReference>
<evidence type="ECO:0000313" key="5">
    <source>
        <dbReference type="Proteomes" id="UP001174909"/>
    </source>
</evidence>
<accession>A0AA35T7K4</accession>
<organism evidence="4 5">
    <name type="scientific">Geodia barretti</name>
    <name type="common">Barrett's horny sponge</name>
    <dbReference type="NCBI Taxonomy" id="519541"/>
    <lineage>
        <taxon>Eukaryota</taxon>
        <taxon>Metazoa</taxon>
        <taxon>Porifera</taxon>
        <taxon>Demospongiae</taxon>
        <taxon>Heteroscleromorpha</taxon>
        <taxon>Tetractinellida</taxon>
        <taxon>Astrophorina</taxon>
        <taxon>Geodiidae</taxon>
        <taxon>Geodia</taxon>
    </lineage>
</organism>
<dbReference type="CDD" id="cd06257">
    <property type="entry name" value="DnaJ"/>
    <property type="match status" value="1"/>
</dbReference>
<keyword evidence="5" id="KW-1185">Reference proteome</keyword>
<keyword evidence="2" id="KW-0143">Chaperone</keyword>
<evidence type="ECO:0000256" key="2">
    <source>
        <dbReference type="ARBA" id="ARBA00023186"/>
    </source>
</evidence>
<dbReference type="GO" id="GO:0051087">
    <property type="term" value="F:protein-folding chaperone binding"/>
    <property type="evidence" value="ECO:0007669"/>
    <property type="project" value="InterPro"/>
</dbReference>
<name>A0AA35T7K4_GEOBA</name>
<sequence length="272" mass="31005">MKMHLRILGCVWKFVFHRTHVYNLSPRRCSHSPFSHLHHLPTSSLSLITPCHAYTTQPPGHSRPNICWKCDRDLDEGSRDDDGSRVKFLCPCDKRVVLPPSNTHTYFQIMDCPVSYRLNVEALKERFRQLQRQLHPDRFSTASPEEQEFSAGQSALVNRAYSTLLKPYSRGLYLLELNGLTIDEKDTLTDASGFLEEMWEVRESLDDAANTGDLAALLLLQTTNNANLKNISDEVAASFDSGDYTAAKECLARMKYFINIEESLKDRLDPPP</sequence>
<dbReference type="HAMAP" id="MF_00682">
    <property type="entry name" value="HscB"/>
    <property type="match status" value="1"/>
</dbReference>
<dbReference type="GO" id="GO:0044571">
    <property type="term" value="P:[2Fe-2S] cluster assembly"/>
    <property type="evidence" value="ECO:0007669"/>
    <property type="project" value="InterPro"/>
</dbReference>
<dbReference type="InterPro" id="IPR001623">
    <property type="entry name" value="DnaJ_domain"/>
</dbReference>
<feature type="domain" description="J" evidence="3">
    <location>
        <begin position="105"/>
        <end position="177"/>
    </location>
</feature>
<dbReference type="SUPFAM" id="SSF46565">
    <property type="entry name" value="Chaperone J-domain"/>
    <property type="match status" value="1"/>
</dbReference>
<dbReference type="GO" id="GO:0001671">
    <property type="term" value="F:ATPase activator activity"/>
    <property type="evidence" value="ECO:0007669"/>
    <property type="project" value="InterPro"/>
</dbReference>
<dbReference type="InterPro" id="IPR004640">
    <property type="entry name" value="HscB"/>
</dbReference>
<dbReference type="NCBIfam" id="TIGR00714">
    <property type="entry name" value="hscB"/>
    <property type="match status" value="1"/>
</dbReference>
<dbReference type="SUPFAM" id="SSF47144">
    <property type="entry name" value="HSC20 (HSCB), C-terminal oligomerisation domain"/>
    <property type="match status" value="1"/>
</dbReference>
<reference evidence="4" key="1">
    <citation type="submission" date="2023-03" db="EMBL/GenBank/DDBJ databases">
        <authorList>
            <person name="Steffen K."/>
            <person name="Cardenas P."/>
        </authorList>
    </citation>
    <scope>NUCLEOTIDE SEQUENCE</scope>
</reference>
<dbReference type="InterPro" id="IPR036869">
    <property type="entry name" value="J_dom_sf"/>
</dbReference>